<dbReference type="InterPro" id="IPR012795">
    <property type="entry name" value="tRNA_Ile_lys_synt_N"/>
</dbReference>
<accession>A0A0R2JVP2</accession>
<comment type="catalytic activity">
    <reaction evidence="7 8">
        <text>cytidine(34) in tRNA(Ile2) + L-lysine + ATP = lysidine(34) in tRNA(Ile2) + AMP + diphosphate + H(+)</text>
        <dbReference type="Rhea" id="RHEA:43744"/>
        <dbReference type="Rhea" id="RHEA-COMP:10625"/>
        <dbReference type="Rhea" id="RHEA-COMP:10670"/>
        <dbReference type="ChEBI" id="CHEBI:15378"/>
        <dbReference type="ChEBI" id="CHEBI:30616"/>
        <dbReference type="ChEBI" id="CHEBI:32551"/>
        <dbReference type="ChEBI" id="CHEBI:33019"/>
        <dbReference type="ChEBI" id="CHEBI:82748"/>
        <dbReference type="ChEBI" id="CHEBI:83665"/>
        <dbReference type="ChEBI" id="CHEBI:456215"/>
        <dbReference type="EC" id="6.3.4.19"/>
    </reaction>
</comment>
<dbReference type="Gene3D" id="3.40.50.620">
    <property type="entry name" value="HUPs"/>
    <property type="match status" value="1"/>
</dbReference>
<dbReference type="EMBL" id="JQBY01000037">
    <property type="protein sequence ID" value="KRN81216.1"/>
    <property type="molecule type" value="Genomic_DNA"/>
</dbReference>
<dbReference type="SUPFAM" id="SSF56037">
    <property type="entry name" value="PheT/TilS domain"/>
    <property type="match status" value="1"/>
</dbReference>
<dbReference type="EC" id="6.3.4.19" evidence="8"/>
<dbReference type="Pfam" id="PF01171">
    <property type="entry name" value="ATP_bind_3"/>
    <property type="match status" value="1"/>
</dbReference>
<evidence type="ECO:0000256" key="8">
    <source>
        <dbReference type="HAMAP-Rule" id="MF_01161"/>
    </source>
</evidence>
<comment type="caution">
    <text evidence="8">Lacks conserved residue(s) required for the propagation of feature annotation.</text>
</comment>
<keyword evidence="3 8" id="KW-0436">Ligase</keyword>
<dbReference type="PANTHER" id="PTHR43033">
    <property type="entry name" value="TRNA(ILE)-LYSIDINE SYNTHASE-RELATED"/>
    <property type="match status" value="1"/>
</dbReference>
<organism evidence="10 12">
    <name type="scientific">Pediococcus ethanolidurans</name>
    <dbReference type="NCBI Taxonomy" id="319653"/>
    <lineage>
        <taxon>Bacteria</taxon>
        <taxon>Bacillati</taxon>
        <taxon>Bacillota</taxon>
        <taxon>Bacilli</taxon>
        <taxon>Lactobacillales</taxon>
        <taxon>Lactobacillaceae</taxon>
        <taxon>Pediococcus</taxon>
    </lineage>
</organism>
<dbReference type="PANTHER" id="PTHR43033:SF1">
    <property type="entry name" value="TRNA(ILE)-LYSIDINE SYNTHASE-RELATED"/>
    <property type="match status" value="1"/>
</dbReference>
<comment type="caution">
    <text evidence="10">The sequence shown here is derived from an EMBL/GenBank/DDBJ whole genome shotgun (WGS) entry which is preliminary data.</text>
</comment>
<dbReference type="GO" id="GO:0005524">
    <property type="term" value="F:ATP binding"/>
    <property type="evidence" value="ECO:0007669"/>
    <property type="project" value="UniProtKB-KW"/>
</dbReference>
<dbReference type="AlphaFoldDB" id="A0A0R2JVP2"/>
<keyword evidence="6" id="KW-0067">ATP-binding</keyword>
<name>A0A0R2JVP2_9LACO</name>
<dbReference type="EMBL" id="FOGK01000032">
    <property type="protein sequence ID" value="SER94933.1"/>
    <property type="molecule type" value="Genomic_DNA"/>
</dbReference>
<evidence type="ECO:0000256" key="7">
    <source>
        <dbReference type="ARBA" id="ARBA00048539"/>
    </source>
</evidence>
<dbReference type="SUPFAM" id="SSF52402">
    <property type="entry name" value="Adenine nucleotide alpha hydrolases-like"/>
    <property type="match status" value="1"/>
</dbReference>
<keyword evidence="5" id="KW-0547">Nucleotide-binding</keyword>
<evidence type="ECO:0000256" key="3">
    <source>
        <dbReference type="ARBA" id="ARBA00022598"/>
    </source>
</evidence>
<dbReference type="HAMAP" id="MF_01161">
    <property type="entry name" value="tRNA_Ile_lys_synt"/>
    <property type="match status" value="1"/>
</dbReference>
<evidence type="ECO:0000256" key="1">
    <source>
        <dbReference type="ARBA" id="ARBA00004496"/>
    </source>
</evidence>
<dbReference type="RefSeq" id="WP_057808002.1">
    <property type="nucleotide sequence ID" value="NZ_BJYP01000054.1"/>
</dbReference>
<evidence type="ECO:0000256" key="6">
    <source>
        <dbReference type="ARBA" id="ARBA00022840"/>
    </source>
</evidence>
<evidence type="ECO:0000313" key="13">
    <source>
        <dbReference type="Proteomes" id="UP000182818"/>
    </source>
</evidence>
<protein>
    <recommendedName>
        <fullName evidence="8">tRNA(Ile)-lysidine synthase</fullName>
        <ecNumber evidence="8">6.3.4.19</ecNumber>
    </recommendedName>
    <alternativeName>
        <fullName evidence="8">tRNA(Ile)-2-lysyl-cytidine synthase</fullName>
    </alternativeName>
    <alternativeName>
        <fullName evidence="8">tRNA(Ile)-lysidine synthetase</fullName>
    </alternativeName>
</protein>
<dbReference type="Proteomes" id="UP000051749">
    <property type="component" value="Unassembled WGS sequence"/>
</dbReference>
<dbReference type="Pfam" id="PF11734">
    <property type="entry name" value="TilS_C"/>
    <property type="match status" value="1"/>
</dbReference>
<dbReference type="CDD" id="cd01992">
    <property type="entry name" value="TilS_N"/>
    <property type="match status" value="1"/>
</dbReference>
<gene>
    <name evidence="8" type="primary">tilS</name>
    <name evidence="10" type="ORF">IV87_GL001494</name>
    <name evidence="11" type="ORF">SAMN04487973_1327</name>
</gene>
<reference evidence="10 12" key="1">
    <citation type="journal article" date="2015" name="Genome Announc.">
        <title>Expanding the biotechnology potential of lactobacilli through comparative genomics of 213 strains and associated genera.</title>
        <authorList>
            <person name="Sun Z."/>
            <person name="Harris H.M."/>
            <person name="McCann A."/>
            <person name="Guo C."/>
            <person name="Argimon S."/>
            <person name="Zhang W."/>
            <person name="Yang X."/>
            <person name="Jeffery I.B."/>
            <person name="Cooney J.C."/>
            <person name="Kagawa T.F."/>
            <person name="Liu W."/>
            <person name="Song Y."/>
            <person name="Salvetti E."/>
            <person name="Wrobel A."/>
            <person name="Rasinkangas P."/>
            <person name="Parkhill J."/>
            <person name="Rea M.C."/>
            <person name="O'Sullivan O."/>
            <person name="Ritari J."/>
            <person name="Douillard F.P."/>
            <person name="Paul Ross R."/>
            <person name="Yang R."/>
            <person name="Briner A.E."/>
            <person name="Felis G.E."/>
            <person name="de Vos W.M."/>
            <person name="Barrangou R."/>
            <person name="Klaenhammer T.R."/>
            <person name="Caufield P.W."/>
            <person name="Cui Y."/>
            <person name="Zhang H."/>
            <person name="O'Toole P.W."/>
        </authorList>
    </citation>
    <scope>NUCLEOTIDE SEQUENCE [LARGE SCALE GENOMIC DNA]</scope>
    <source>
        <strain evidence="10 12">DSM 22301</strain>
    </source>
</reference>
<dbReference type="SMART" id="SM00977">
    <property type="entry name" value="TilS_C"/>
    <property type="match status" value="1"/>
</dbReference>
<dbReference type="NCBIfam" id="TIGR02432">
    <property type="entry name" value="lysidine_TilS_N"/>
    <property type="match status" value="1"/>
</dbReference>
<dbReference type="GO" id="GO:0005737">
    <property type="term" value="C:cytoplasm"/>
    <property type="evidence" value="ECO:0007669"/>
    <property type="project" value="UniProtKB-SubCell"/>
</dbReference>
<sequence>MNGSLQREFNLTLRKYNLKPTDTVVVGVSTGVDSMVLLTLLEELPSRRRPKIVVAHVNHKLRAQSTQEQAFIEKYTQTHNLRVKIKVWSVNQHPKTGIENAARKIRYDFFAEVARKFQARFLFTAHQADDQAETFLMKLVRGGALQQLQGIDSRKLTKNTMVVRPLLPFSKEAIRQFATRKQLKWYEDQTNTDESFTRNRMRHQIVPRLKQENAQFLKHVQDYETQLQLLIRATEQREEQLTKELVFDDGYRTERFLELSTEWQNLTIQYISDHEVGEGKVSKQQQEEILRLLGNLQKPTGKLQINAQMDFIKDYQKFGFFLTTELQKKPLIISDSMLILNQWHSIEGYGKVGVFETDYDAKKLDDLCQVMQLSENQLNFPLTVRSANPHDKLGLKNTHQKSVRRVLMDAKVPSWQRVSWPLLVDKNEQPLWLLGLRKSWLQTPFDGDVQKYFIIWKPNNLEELN</sequence>
<dbReference type="InterPro" id="IPR011063">
    <property type="entry name" value="TilS/TtcA_N"/>
</dbReference>
<evidence type="ECO:0000256" key="4">
    <source>
        <dbReference type="ARBA" id="ARBA00022694"/>
    </source>
</evidence>
<keyword evidence="13" id="KW-1185">Reference proteome</keyword>
<comment type="function">
    <text evidence="8">Ligates lysine onto the cytidine present at position 34 of the AUA codon-specific tRNA(Ile) that contains the anticodon CAU, in an ATP-dependent manner. Cytidine is converted to lysidine, thus changing the amino acid specificity of the tRNA from methionine to isoleucine.</text>
</comment>
<evidence type="ECO:0000313" key="11">
    <source>
        <dbReference type="EMBL" id="SER94933.1"/>
    </source>
</evidence>
<keyword evidence="2 8" id="KW-0963">Cytoplasm</keyword>
<proteinExistence type="inferred from homology"/>
<evidence type="ECO:0000313" key="12">
    <source>
        <dbReference type="Proteomes" id="UP000051749"/>
    </source>
</evidence>
<dbReference type="NCBIfam" id="TIGR02433">
    <property type="entry name" value="lysidine_TilS_C"/>
    <property type="match status" value="1"/>
</dbReference>
<evidence type="ECO:0000256" key="5">
    <source>
        <dbReference type="ARBA" id="ARBA00022741"/>
    </source>
</evidence>
<dbReference type="GO" id="GO:0006400">
    <property type="term" value="P:tRNA modification"/>
    <property type="evidence" value="ECO:0007669"/>
    <property type="project" value="UniProtKB-UniRule"/>
</dbReference>
<dbReference type="PATRIC" id="fig|319653.3.peg.1518"/>
<dbReference type="InterPro" id="IPR014729">
    <property type="entry name" value="Rossmann-like_a/b/a_fold"/>
</dbReference>
<dbReference type="GeneID" id="76044518"/>
<feature type="domain" description="Lysidine-tRNA(Ile) synthetase C-terminal" evidence="9">
    <location>
        <begin position="382"/>
        <end position="456"/>
    </location>
</feature>
<dbReference type="Proteomes" id="UP000182818">
    <property type="component" value="Unassembled WGS sequence"/>
</dbReference>
<evidence type="ECO:0000256" key="2">
    <source>
        <dbReference type="ARBA" id="ARBA00022490"/>
    </source>
</evidence>
<reference evidence="11 13" key="2">
    <citation type="submission" date="2016-10" db="EMBL/GenBank/DDBJ databases">
        <authorList>
            <person name="Varghese N."/>
            <person name="Submissions S."/>
        </authorList>
    </citation>
    <scope>NUCLEOTIDE SEQUENCE [LARGE SCALE GENOMIC DNA]</scope>
    <source>
        <strain evidence="11 13">CGMCC 1.3889</strain>
    </source>
</reference>
<comment type="subcellular location">
    <subcellularLocation>
        <location evidence="1 8">Cytoplasm</location>
    </subcellularLocation>
</comment>
<dbReference type="OrthoDB" id="9807403at2"/>
<keyword evidence="4 8" id="KW-0819">tRNA processing</keyword>
<evidence type="ECO:0000259" key="9">
    <source>
        <dbReference type="SMART" id="SM00977"/>
    </source>
</evidence>
<evidence type="ECO:0000313" key="10">
    <source>
        <dbReference type="EMBL" id="KRN81216.1"/>
    </source>
</evidence>
<dbReference type="GO" id="GO:0032267">
    <property type="term" value="F:tRNA(Ile)-lysidine synthase activity"/>
    <property type="evidence" value="ECO:0007669"/>
    <property type="project" value="UniProtKB-EC"/>
</dbReference>
<dbReference type="InterPro" id="IPR012796">
    <property type="entry name" value="Lysidine-tRNA-synth_C"/>
</dbReference>
<dbReference type="InterPro" id="IPR012094">
    <property type="entry name" value="tRNA_Ile_lys_synt"/>
</dbReference>
<comment type="similarity">
    <text evidence="8">Belongs to the tRNA(Ile)-lysidine synthase family.</text>
</comment>
<dbReference type="STRING" id="319653.SAMN04487973_1327"/>